<dbReference type="NCBIfam" id="TIGR04409">
    <property type="entry name" value="LptC_YrbK"/>
    <property type="match status" value="1"/>
</dbReference>
<dbReference type="HAMAP" id="MF_01915">
    <property type="entry name" value="LPS_assembly_LptC"/>
    <property type="match status" value="1"/>
</dbReference>
<evidence type="ECO:0000313" key="9">
    <source>
        <dbReference type="Proteomes" id="UP000294832"/>
    </source>
</evidence>
<name>A0A4R2FI73_9GAMM</name>
<dbReference type="InterPro" id="IPR010664">
    <property type="entry name" value="LipoPS_assembly_LptC-rel"/>
</dbReference>
<dbReference type="RefSeq" id="WP_133037331.1">
    <property type="nucleotide sequence ID" value="NZ_SLWF01000001.1"/>
</dbReference>
<comment type="subcellular location">
    <subcellularLocation>
        <location evidence="6">Cell inner membrane</location>
        <topology evidence="6">Single-pass membrane protein</topology>
    </subcellularLocation>
</comment>
<evidence type="ECO:0000256" key="7">
    <source>
        <dbReference type="PIRNR" id="PIRNR028513"/>
    </source>
</evidence>
<dbReference type="PANTHER" id="PTHR37481:SF1">
    <property type="entry name" value="LIPOPOLYSACCHARIDE EXPORT SYSTEM PROTEIN LPTC"/>
    <property type="match status" value="1"/>
</dbReference>
<dbReference type="InterPro" id="IPR052363">
    <property type="entry name" value="LPS_export_LptC"/>
</dbReference>
<comment type="caution">
    <text evidence="8">The sequence shown here is derived from an EMBL/GenBank/DDBJ whole genome shotgun (WGS) entry which is preliminary data.</text>
</comment>
<organism evidence="8 9">
    <name type="scientific">Shewanella fodinae</name>
    <dbReference type="NCBI Taxonomy" id="552357"/>
    <lineage>
        <taxon>Bacteria</taxon>
        <taxon>Pseudomonadati</taxon>
        <taxon>Pseudomonadota</taxon>
        <taxon>Gammaproteobacteria</taxon>
        <taxon>Alteromonadales</taxon>
        <taxon>Shewanellaceae</taxon>
        <taxon>Shewanella</taxon>
    </lineage>
</organism>
<keyword evidence="2 6" id="KW-0997">Cell inner membrane</keyword>
<dbReference type="GO" id="GO:0043165">
    <property type="term" value="P:Gram-negative-bacterium-type cell outer membrane assembly"/>
    <property type="evidence" value="ECO:0007669"/>
    <property type="project" value="UniProtKB-UniRule"/>
</dbReference>
<dbReference type="OrthoDB" id="5659892at2"/>
<keyword evidence="1 6" id="KW-1003">Cell membrane</keyword>
<dbReference type="GO" id="GO:0005886">
    <property type="term" value="C:plasma membrane"/>
    <property type="evidence" value="ECO:0007669"/>
    <property type="project" value="UniProtKB-SubCell"/>
</dbReference>
<dbReference type="AlphaFoldDB" id="A0A4R2FI73"/>
<comment type="function">
    <text evidence="6">Involved in the assembly of lipopolysaccharide (LPS). Required for the translocation of LPS from the inner membrane to the outer membrane. Facilitates the transfer of LPS from the inner membrane to the periplasmic protein LptA. Could be a docking site for LptA.</text>
</comment>
<reference evidence="8 9" key="1">
    <citation type="submission" date="2019-03" db="EMBL/GenBank/DDBJ databases">
        <title>Freshwater and sediment microbial communities from various areas in North America, analyzing microbe dynamics in response to fracking.</title>
        <authorList>
            <person name="Lamendella R."/>
        </authorList>
    </citation>
    <scope>NUCLEOTIDE SEQUENCE [LARGE SCALE GENOMIC DNA]</scope>
    <source>
        <strain evidence="8 9">74A</strain>
    </source>
</reference>
<evidence type="ECO:0000256" key="6">
    <source>
        <dbReference type="HAMAP-Rule" id="MF_01915"/>
    </source>
</evidence>
<dbReference type="GO" id="GO:0030288">
    <property type="term" value="C:outer membrane-bounded periplasmic space"/>
    <property type="evidence" value="ECO:0007669"/>
    <property type="project" value="TreeGrafter"/>
</dbReference>
<gene>
    <name evidence="6" type="primary">lptC</name>
    <name evidence="8" type="ORF">EDC91_10155</name>
</gene>
<dbReference type="GO" id="GO:0015221">
    <property type="term" value="F:lipopolysaccharide transmembrane transporter activity"/>
    <property type="evidence" value="ECO:0007669"/>
    <property type="project" value="InterPro"/>
</dbReference>
<keyword evidence="4 6" id="KW-1133">Transmembrane helix</keyword>
<proteinExistence type="inferred from homology"/>
<dbReference type="InterPro" id="IPR026265">
    <property type="entry name" value="LptC"/>
</dbReference>
<evidence type="ECO:0000256" key="3">
    <source>
        <dbReference type="ARBA" id="ARBA00022692"/>
    </source>
</evidence>
<evidence type="ECO:0000256" key="5">
    <source>
        <dbReference type="ARBA" id="ARBA00023136"/>
    </source>
</evidence>
<dbReference type="Proteomes" id="UP000294832">
    <property type="component" value="Unassembled WGS sequence"/>
</dbReference>
<dbReference type="EMBL" id="SLWF01000001">
    <property type="protein sequence ID" value="TCN90585.1"/>
    <property type="molecule type" value="Genomic_DNA"/>
</dbReference>
<dbReference type="Pfam" id="PF06835">
    <property type="entry name" value="LptC"/>
    <property type="match status" value="1"/>
</dbReference>
<sequence length="186" mass="21116">MNRVTLAIIAFFTAALILYWQVQNKRNTDAGLQNSDMVRPDYVADDLHSVSYDENGMISSRVSAKHMEHYEQDDRTVFSSPVYWIFPDKGQAEWRMTAEQGLLDKRSNKVILENNVIIDAISPTEPIQSISTSYLELNLSNMIMTSEKNILVKGQDFDITGQGLYADLNAQQVKLLSQVKGTYETK</sequence>
<protein>
    <recommendedName>
        <fullName evidence="6 7">Lipopolysaccharide export system protein LptC</fullName>
    </recommendedName>
</protein>
<dbReference type="PANTHER" id="PTHR37481">
    <property type="entry name" value="LIPOPOLYSACCHARIDE EXPORT SYSTEM PROTEIN LPTC"/>
    <property type="match status" value="1"/>
</dbReference>
<comment type="similarity">
    <text evidence="6 7">Belongs to the LptC family.</text>
</comment>
<keyword evidence="9" id="KW-1185">Reference proteome</keyword>
<accession>A0A4R2FI73</accession>
<comment type="function">
    <text evidence="7">Required for the translocation of lipopolysaccharide (LPS) from the inner membrane to the outer membrane.</text>
</comment>
<keyword evidence="5 6" id="KW-0472">Membrane</keyword>
<dbReference type="GO" id="GO:0017089">
    <property type="term" value="F:glycolipid transfer activity"/>
    <property type="evidence" value="ECO:0007669"/>
    <property type="project" value="TreeGrafter"/>
</dbReference>
<evidence type="ECO:0000256" key="2">
    <source>
        <dbReference type="ARBA" id="ARBA00022519"/>
    </source>
</evidence>
<evidence type="ECO:0000256" key="1">
    <source>
        <dbReference type="ARBA" id="ARBA00022475"/>
    </source>
</evidence>
<comment type="subunit">
    <text evidence="6">Component of the lipopolysaccharide transport and assembly complex. Interacts with LptA and the LptBFG transporter complex.</text>
</comment>
<dbReference type="Gene3D" id="2.60.450.10">
    <property type="entry name" value="Lipopolysaccharide (LPS) transport protein A like domain"/>
    <property type="match status" value="1"/>
</dbReference>
<evidence type="ECO:0000313" key="8">
    <source>
        <dbReference type="EMBL" id="TCN90585.1"/>
    </source>
</evidence>
<evidence type="ECO:0000256" key="4">
    <source>
        <dbReference type="ARBA" id="ARBA00022989"/>
    </source>
</evidence>
<dbReference type="PIRSF" id="PIRSF028513">
    <property type="entry name" value="LptC"/>
    <property type="match status" value="1"/>
</dbReference>
<keyword evidence="3 6" id="KW-0812">Transmembrane</keyword>